<dbReference type="PANTHER" id="PTHR46795">
    <property type="entry name" value="ABC TRANSPORTER PERMEASE-RELATED-RELATED"/>
    <property type="match status" value="1"/>
</dbReference>
<feature type="transmembrane region" description="Helical" evidence="6">
    <location>
        <begin position="52"/>
        <end position="76"/>
    </location>
</feature>
<evidence type="ECO:0000256" key="2">
    <source>
        <dbReference type="ARBA" id="ARBA00022475"/>
    </source>
</evidence>
<evidence type="ECO:0000256" key="4">
    <source>
        <dbReference type="ARBA" id="ARBA00022989"/>
    </source>
</evidence>
<feature type="transmembrane region" description="Helical" evidence="6">
    <location>
        <begin position="275"/>
        <end position="295"/>
    </location>
</feature>
<feature type="transmembrane region" description="Helical" evidence="6">
    <location>
        <begin position="18"/>
        <end position="40"/>
    </location>
</feature>
<evidence type="ECO:0000313" key="9">
    <source>
        <dbReference type="Proteomes" id="UP000524462"/>
    </source>
</evidence>
<dbReference type="GO" id="GO:0005886">
    <property type="term" value="C:plasma membrane"/>
    <property type="evidence" value="ECO:0007669"/>
    <property type="project" value="UniProtKB-SubCell"/>
</dbReference>
<dbReference type="InterPro" id="IPR027022">
    <property type="entry name" value="ABC_permease_BceB-typ"/>
</dbReference>
<keyword evidence="2 6" id="KW-1003">Cell membrane</keyword>
<dbReference type="GO" id="GO:0055085">
    <property type="term" value="P:transmembrane transport"/>
    <property type="evidence" value="ECO:0007669"/>
    <property type="project" value="UniProtKB-UniRule"/>
</dbReference>
<evidence type="ECO:0000256" key="6">
    <source>
        <dbReference type="PIRNR" id="PIRNR018968"/>
    </source>
</evidence>
<name>A0A7W0AS38_STRPO</name>
<feature type="transmembrane region" description="Helical" evidence="6">
    <location>
        <begin position="151"/>
        <end position="173"/>
    </location>
</feature>
<comment type="similarity">
    <text evidence="6">Belongs to the ABC-4 integral membrane protein family.</text>
</comment>
<evidence type="ECO:0000256" key="3">
    <source>
        <dbReference type="ARBA" id="ARBA00022692"/>
    </source>
</evidence>
<dbReference type="AlphaFoldDB" id="A0A7W0AS38"/>
<dbReference type="RefSeq" id="WP_181460213.1">
    <property type="nucleotide sequence ID" value="NZ_JACEGE010000020.1"/>
</dbReference>
<keyword evidence="4 6" id="KW-1133">Transmembrane helix</keyword>
<feature type="transmembrane region" description="Helical" evidence="6">
    <location>
        <begin position="109"/>
        <end position="131"/>
    </location>
</feature>
<keyword evidence="6" id="KW-0813">Transport</keyword>
<comment type="subcellular location">
    <subcellularLocation>
        <location evidence="1 6">Cell membrane</location>
        <topology evidence="1 6">Multi-pass membrane protein</topology>
    </subcellularLocation>
</comment>
<feature type="domain" description="ABC3 transporter permease C-terminal" evidence="7">
    <location>
        <begin position="61"/>
        <end position="177"/>
    </location>
</feature>
<accession>A0A7W0AS38</accession>
<evidence type="ECO:0000259" key="7">
    <source>
        <dbReference type="Pfam" id="PF02687"/>
    </source>
</evidence>
<reference evidence="8 9" key="1">
    <citation type="submission" date="2020-07" db="EMBL/GenBank/DDBJ databases">
        <title>Molecular and genomic characterization of Streptococcus porcinus isolated from diseased swine in Brazil.</title>
        <authorList>
            <person name="Moreno L.Z."/>
            <person name="Matajira C.E.C."/>
            <person name="Poor A.P."/>
            <person name="Dutra M.C."/>
            <person name="Moreno A.M."/>
        </authorList>
    </citation>
    <scope>NUCLEOTIDE SEQUENCE [LARGE SCALE GENOMIC DNA]</scope>
    <source>
        <strain evidence="8 9">SP0816-2</strain>
    </source>
</reference>
<dbReference type="InterPro" id="IPR003838">
    <property type="entry name" value="ABC3_permease_C"/>
</dbReference>
<evidence type="ECO:0000313" key="8">
    <source>
        <dbReference type="EMBL" id="MBA2796220.1"/>
    </source>
</evidence>
<dbReference type="InterPro" id="IPR052536">
    <property type="entry name" value="ABC-4_Integral_Memb_Prot"/>
</dbReference>
<dbReference type="EMBL" id="JACEGE010000020">
    <property type="protein sequence ID" value="MBA2796220.1"/>
    <property type="molecule type" value="Genomic_DNA"/>
</dbReference>
<keyword evidence="5 6" id="KW-0472">Membrane</keyword>
<feature type="transmembrane region" description="Helical" evidence="6">
    <location>
        <begin position="542"/>
        <end position="570"/>
    </location>
</feature>
<feature type="transmembrane region" description="Helical" evidence="6">
    <location>
        <begin position="219"/>
        <end position="245"/>
    </location>
</feature>
<evidence type="ECO:0000256" key="5">
    <source>
        <dbReference type="ARBA" id="ARBA00023136"/>
    </source>
</evidence>
<dbReference type="Pfam" id="PF02687">
    <property type="entry name" value="FtsX"/>
    <property type="match status" value="1"/>
</dbReference>
<feature type="transmembrane region" description="Helical" evidence="6">
    <location>
        <begin position="495"/>
        <end position="521"/>
    </location>
</feature>
<comment type="caution">
    <text evidence="8">The sequence shown here is derived from an EMBL/GenBank/DDBJ whole genome shotgun (WGS) entry which is preliminary data.</text>
</comment>
<feature type="transmembrane region" description="Helical" evidence="6">
    <location>
        <begin position="576"/>
        <end position="603"/>
    </location>
</feature>
<proteinExistence type="inferred from homology"/>
<keyword evidence="3 6" id="KW-0812">Transmembrane</keyword>
<feature type="transmembrane region" description="Helical" evidence="6">
    <location>
        <begin position="193"/>
        <end position="213"/>
    </location>
</feature>
<evidence type="ECO:0000256" key="1">
    <source>
        <dbReference type="ARBA" id="ARBA00004651"/>
    </source>
</evidence>
<gene>
    <name evidence="8" type="ORF">H1B29_06965</name>
</gene>
<dbReference type="PIRSF" id="PIRSF018968">
    <property type="entry name" value="ABC_permease_BceB"/>
    <property type="match status" value="1"/>
</dbReference>
<organism evidence="8 9">
    <name type="scientific">Streptococcus porcinus</name>
    <dbReference type="NCBI Taxonomy" id="1340"/>
    <lineage>
        <taxon>Bacteria</taxon>
        <taxon>Bacillati</taxon>
        <taxon>Bacillota</taxon>
        <taxon>Bacilli</taxon>
        <taxon>Lactobacillales</taxon>
        <taxon>Streptococcaceae</taxon>
        <taxon>Streptococcus</taxon>
    </lineage>
</organism>
<dbReference type="PANTHER" id="PTHR46795:SF3">
    <property type="entry name" value="ABC TRANSPORTER PERMEASE"/>
    <property type="match status" value="1"/>
</dbReference>
<sequence>MTLFDFAYKNISRDFKTYIYHFLSCSFSVFVFFIFTNLAFHPALKTVDENSSLGLVLSLGLTVSIIFSFVFILYSISNFLKQRSKQFAILNIIGASNKQFKRIVFYENVIISVLALLAGSFLGLVFSKFFLMIAESVIGDLNLYFYIPIKSFMVTLVLMGGLFTLVSLVAPIILRKKKIIELLNKEDEAEKSYILIVSMLLVIVLPITVYLHIKLDSYVYPMYLVTAILLIYFLFNTIFVLYSFIMNVTNKRFRGNGLVKVTNFKYNIHTNLKTMTINMILFSIVLSSLVIIVGAPNNVSEVTEKIMPYSYMYTAWDKKVEESKQVQAISGVLKTKKDYQSLKIEFSNLNAITRDVILSHSTYNEIAKFLGRKSVKLNNNQYFLVGVDGKHTPKLGKLLRKELRKEGLVKNKGTDKRVIALSGYFTSVTVVSDVTYKKMSQNLKKETIYAFNIDDWKNTKKEEKELKKLVKLDGKTESLSSAYAYYQTEKLQRSILSYVGSILCISFLIGVASITYSRLYLSSDIDIKKYKMMSKLGIETKFIKKSLSATLIWVFVLPFVLSLFVAWYFIYSLDQFTLVSYIGVLKKCSIIYCIVELLLYFLINRKYQKMILNGVFE</sequence>
<protein>
    <submittedName>
        <fullName evidence="8">ABC transporter permease</fullName>
    </submittedName>
</protein>
<dbReference type="Proteomes" id="UP000524462">
    <property type="component" value="Unassembled WGS sequence"/>
</dbReference>